<dbReference type="EMBL" id="JAIRBB010000001">
    <property type="protein sequence ID" value="MCG2429976.1"/>
    <property type="molecule type" value="Genomic_DNA"/>
</dbReference>
<name>A0A9X1UBV8_9FLAO</name>
<evidence type="ECO:0000256" key="2">
    <source>
        <dbReference type="SAM" id="SignalP"/>
    </source>
</evidence>
<dbReference type="InterPro" id="IPR013431">
    <property type="entry name" value="Delta_60_rpt"/>
</dbReference>
<evidence type="ECO:0000259" key="3">
    <source>
        <dbReference type="Pfam" id="PF18962"/>
    </source>
</evidence>
<evidence type="ECO:0000313" key="4">
    <source>
        <dbReference type="EMBL" id="MCG2429976.1"/>
    </source>
</evidence>
<protein>
    <submittedName>
        <fullName evidence="4">T9SS type A sorting domain-containing protein</fullName>
    </submittedName>
</protein>
<dbReference type="NCBIfam" id="TIGR02608">
    <property type="entry name" value="delta_60_rpt"/>
    <property type="match status" value="6"/>
</dbReference>
<dbReference type="InterPro" id="IPR026444">
    <property type="entry name" value="Secre_tail"/>
</dbReference>
<dbReference type="NCBIfam" id="TIGR04183">
    <property type="entry name" value="Por_Secre_tail"/>
    <property type="match status" value="1"/>
</dbReference>
<dbReference type="RefSeq" id="WP_237606711.1">
    <property type="nucleotide sequence ID" value="NZ_JAIRBB010000001.1"/>
</dbReference>
<keyword evidence="5" id="KW-1185">Reference proteome</keyword>
<reference evidence="4" key="1">
    <citation type="submission" date="2021-09" db="EMBL/GenBank/DDBJ databases">
        <title>Genome of Aequorivita sp. strain F64183.</title>
        <authorList>
            <person name="Wang Y."/>
        </authorList>
    </citation>
    <scope>NUCLEOTIDE SEQUENCE</scope>
    <source>
        <strain evidence="4">F64183</strain>
    </source>
</reference>
<organism evidence="4 5">
    <name type="scientific">Aequorivita xiaoshiensis</name>
    <dbReference type="NCBI Taxonomy" id="2874476"/>
    <lineage>
        <taxon>Bacteria</taxon>
        <taxon>Pseudomonadati</taxon>
        <taxon>Bacteroidota</taxon>
        <taxon>Flavobacteriia</taxon>
        <taxon>Flavobacteriales</taxon>
        <taxon>Flavobacteriaceae</taxon>
        <taxon>Aequorivita</taxon>
    </lineage>
</organism>
<keyword evidence="1 2" id="KW-0732">Signal</keyword>
<dbReference type="Pfam" id="PF18962">
    <property type="entry name" value="Por_Secre_tail"/>
    <property type="match status" value="1"/>
</dbReference>
<dbReference type="AlphaFoldDB" id="A0A9X1UBV8"/>
<proteinExistence type="predicted"/>
<dbReference type="Proteomes" id="UP001139462">
    <property type="component" value="Unassembled WGS sequence"/>
</dbReference>
<feature type="signal peptide" evidence="2">
    <location>
        <begin position="1"/>
        <end position="20"/>
    </location>
</feature>
<evidence type="ECO:0000256" key="1">
    <source>
        <dbReference type="ARBA" id="ARBA00022729"/>
    </source>
</evidence>
<dbReference type="Pfam" id="PF17164">
    <property type="entry name" value="DUF5122"/>
    <property type="match status" value="4"/>
</dbReference>
<feature type="chain" id="PRO_5040827425" evidence="2">
    <location>
        <begin position="21"/>
        <end position="511"/>
    </location>
</feature>
<gene>
    <name evidence="4" type="ORF">K8344_02495</name>
</gene>
<evidence type="ECO:0000313" key="5">
    <source>
        <dbReference type="Proteomes" id="UP001139462"/>
    </source>
</evidence>
<accession>A0A9X1UBV8</accession>
<sequence>MNKITLIFLSLLLNVGILFAQDGAYDSSFGDDGIVLTDWGETISGALHVVQQADNKLLVIAYKAEEGSPRNNTLYLLRYLPDGSLDQSFGDNGKTEIGETLGYFNLTIEYTASFQNDNKIIVGGQFNDVYTIKRYTTSGELDASFAANGTLYPGVLGTNFKILDDDSFIMQGIFRSTDSTCAVSLHKYLPDGAIDTAFGVDGIAEAILPNAGPIDHNENAHGSSKFKINSDGSILVLGWRYPHQQPGQLMFIKFLADGSLDNSFGSGGKSFDTIENEYLGSISAYYDIAENGKIVVAGSIGGCQYGTHPFIKRYLPDGSVDPTFWETIIPLEWDFSRPFKIVIQENNSILIGLNKNGCYPPLVHFLITRIFENGHIDSSFSLEENNVGLQPNFSSSFILQHDGKIVTTGTTWVPQVTNFGDAYIGRHQNDPLNILENNITTISVFPNPSNGIFNLKSQEPINRQYNVSDINGRVLLNGSFQDVENQIDLSYFSTGMYFLKISGTTVKLLKQ</sequence>
<comment type="caution">
    <text evidence="4">The sequence shown here is derived from an EMBL/GenBank/DDBJ whole genome shotgun (WGS) entry which is preliminary data.</text>
</comment>
<feature type="domain" description="Secretion system C-terminal sorting" evidence="3">
    <location>
        <begin position="444"/>
        <end position="506"/>
    </location>
</feature>
<dbReference type="Gene3D" id="2.80.10.50">
    <property type="match status" value="2"/>
</dbReference>